<evidence type="ECO:0000313" key="9">
    <source>
        <dbReference type="EMBL" id="ORZ08413.1"/>
    </source>
</evidence>
<dbReference type="InterPro" id="IPR019734">
    <property type="entry name" value="TPR_rpt"/>
</dbReference>
<dbReference type="GO" id="GO:0005680">
    <property type="term" value="C:anaphase-promoting complex"/>
    <property type="evidence" value="ECO:0007669"/>
    <property type="project" value="EnsemblFungi"/>
</dbReference>
<evidence type="ECO:0000256" key="4">
    <source>
        <dbReference type="ARBA" id="ARBA00022786"/>
    </source>
</evidence>
<keyword evidence="2" id="KW-0677">Repeat</keyword>
<evidence type="ECO:0000256" key="1">
    <source>
        <dbReference type="ARBA" id="ARBA00022618"/>
    </source>
</evidence>
<feature type="repeat" description="TPR" evidence="7">
    <location>
        <begin position="362"/>
        <end position="395"/>
    </location>
</feature>
<dbReference type="GO" id="GO:0031145">
    <property type="term" value="P:anaphase-promoting complex-dependent catabolic process"/>
    <property type="evidence" value="ECO:0007669"/>
    <property type="project" value="EnsemblFungi"/>
</dbReference>
<keyword evidence="4" id="KW-0833">Ubl conjugation pathway</keyword>
<dbReference type="GO" id="GO:0016567">
    <property type="term" value="P:protein ubiquitination"/>
    <property type="evidence" value="ECO:0007669"/>
    <property type="project" value="EnsemblFungi"/>
</dbReference>
<dbReference type="PANTHER" id="PTHR12558">
    <property type="entry name" value="CELL DIVISION CYCLE 16,23,27"/>
    <property type="match status" value="1"/>
</dbReference>
<comment type="caution">
    <text evidence="9">The sequence shown here is derived from an EMBL/GenBank/DDBJ whole genome shotgun (WGS) entry which is preliminary data.</text>
</comment>
<evidence type="ECO:0000256" key="6">
    <source>
        <dbReference type="ARBA" id="ARBA00023306"/>
    </source>
</evidence>
<dbReference type="Proteomes" id="UP000193560">
    <property type="component" value="Unassembled WGS sequence"/>
</dbReference>
<keyword evidence="6" id="KW-0131">Cell cycle</keyword>
<dbReference type="InterPro" id="IPR007192">
    <property type="entry name" value="APC8"/>
</dbReference>
<evidence type="ECO:0000256" key="3">
    <source>
        <dbReference type="ARBA" id="ARBA00022776"/>
    </source>
</evidence>
<dbReference type="GO" id="GO:0061630">
    <property type="term" value="F:ubiquitin protein ligase activity"/>
    <property type="evidence" value="ECO:0007669"/>
    <property type="project" value="EnsemblFungi"/>
</dbReference>
<keyword evidence="10" id="KW-1185">Reference proteome</keyword>
<dbReference type="AlphaFoldDB" id="A0A1X2I3B8"/>
<dbReference type="SMART" id="SM00028">
    <property type="entry name" value="TPR"/>
    <property type="match status" value="6"/>
</dbReference>
<dbReference type="PANTHER" id="PTHR12558:SF10">
    <property type="entry name" value="CELL DIVISION CYCLE PROTEIN 23 HOMOLOG"/>
    <property type="match status" value="1"/>
</dbReference>
<proteinExistence type="predicted"/>
<feature type="domain" description="Cdc23" evidence="8">
    <location>
        <begin position="11"/>
        <end position="267"/>
    </location>
</feature>
<protein>
    <submittedName>
        <fullName evidence="9">Anaphase promoting complex subunit 8</fullName>
    </submittedName>
</protein>
<dbReference type="SUPFAM" id="SSF48452">
    <property type="entry name" value="TPR-like"/>
    <property type="match status" value="1"/>
</dbReference>
<accession>A0A1X2I3B8</accession>
<dbReference type="GO" id="GO:0030332">
    <property type="term" value="F:cyclin binding"/>
    <property type="evidence" value="ECO:0007669"/>
    <property type="project" value="EnsemblFungi"/>
</dbReference>
<feature type="repeat" description="TPR" evidence="7">
    <location>
        <begin position="396"/>
        <end position="429"/>
    </location>
</feature>
<dbReference type="STRING" id="90262.A0A1X2I3B8"/>
<evidence type="ECO:0000313" key="10">
    <source>
        <dbReference type="Proteomes" id="UP000193560"/>
    </source>
</evidence>
<keyword evidence="3" id="KW-0498">Mitosis</keyword>
<evidence type="ECO:0000259" key="8">
    <source>
        <dbReference type="Pfam" id="PF04049"/>
    </source>
</evidence>
<dbReference type="Pfam" id="PF04049">
    <property type="entry name" value="ANAPC8"/>
    <property type="match status" value="1"/>
</dbReference>
<keyword evidence="1" id="KW-0132">Cell division</keyword>
<dbReference type="PROSITE" id="PS50005">
    <property type="entry name" value="TPR"/>
    <property type="match status" value="2"/>
</dbReference>
<evidence type="ECO:0000256" key="5">
    <source>
        <dbReference type="ARBA" id="ARBA00022803"/>
    </source>
</evidence>
<dbReference type="InterPro" id="IPR011990">
    <property type="entry name" value="TPR-like_helical_dom_sf"/>
</dbReference>
<dbReference type="OrthoDB" id="10262026at2759"/>
<sequence>MNYTDNEIQRFKRQLQQSIVICSDRCLYNSTKWSAEVLDGVKEEMLDKSNQYEHQNTYSTNYDASLPSFNEVEYNKYQYAKSLFHVRQYENVSFILRDLNNPRLRFLRLYASYLAGEKHKEEQSQDILGANDNSLAENPQLNSIYKELRTAYNAKQPLDAFCLYLYGVVLRKRGNDQSAASILLESIRKYEYNWSAWTELGCLVQNKKMFYDLQKVLDATLPNCLMKNFFLGRLSLDLHQPHSTYCDIMEPLTKIFPDSTYIKAQWAISLYDTMDYNESEVLFDDLRKTNPYRLEDMDVFSNLLYLKDSKQKLSMLAHQCERIDKYRPETCCIIANYYSIKREIPVSIEYFKRALKLNRSYHWVWTLLGHDYIEMKNTSAAIECYRRAIDYNHRDFRAWYGLGQAYEVLKLPYYAIYNYQNAADLRPHDDRMWQALGGCYTQLQLDDSASTCYRRAARCDQEGRHNAVIFLARIYDRMTKYDMAAYYYLQAFEQFEQDDHYGDEVAESALYLANYLVSRNELENVERFAKAAQDYGFPYRDQAQAILDKIKDMPHSSSQD</sequence>
<evidence type="ECO:0000256" key="7">
    <source>
        <dbReference type="PROSITE-ProRule" id="PRU00339"/>
    </source>
</evidence>
<dbReference type="Gene3D" id="1.25.40.10">
    <property type="entry name" value="Tetratricopeptide repeat domain"/>
    <property type="match status" value="2"/>
</dbReference>
<organism evidence="9 10">
    <name type="scientific">Absidia repens</name>
    <dbReference type="NCBI Taxonomy" id="90262"/>
    <lineage>
        <taxon>Eukaryota</taxon>
        <taxon>Fungi</taxon>
        <taxon>Fungi incertae sedis</taxon>
        <taxon>Mucoromycota</taxon>
        <taxon>Mucoromycotina</taxon>
        <taxon>Mucoromycetes</taxon>
        <taxon>Mucorales</taxon>
        <taxon>Cunninghamellaceae</taxon>
        <taxon>Absidia</taxon>
    </lineage>
</organism>
<gene>
    <name evidence="9" type="ORF">BCR42DRAFT_425094</name>
</gene>
<dbReference type="GO" id="GO:0051301">
    <property type="term" value="P:cell division"/>
    <property type="evidence" value="ECO:0007669"/>
    <property type="project" value="UniProtKB-KW"/>
</dbReference>
<evidence type="ECO:0000256" key="2">
    <source>
        <dbReference type="ARBA" id="ARBA00022737"/>
    </source>
</evidence>
<name>A0A1X2I3B8_9FUNG</name>
<dbReference type="GO" id="GO:0045842">
    <property type="term" value="P:positive regulation of mitotic metaphase/anaphase transition"/>
    <property type="evidence" value="ECO:0007669"/>
    <property type="project" value="TreeGrafter"/>
</dbReference>
<reference evidence="9 10" key="1">
    <citation type="submission" date="2016-07" db="EMBL/GenBank/DDBJ databases">
        <title>Pervasive Adenine N6-methylation of Active Genes in Fungi.</title>
        <authorList>
            <consortium name="DOE Joint Genome Institute"/>
            <person name="Mondo S.J."/>
            <person name="Dannebaum R.O."/>
            <person name="Kuo R.C."/>
            <person name="Labutti K."/>
            <person name="Haridas S."/>
            <person name="Kuo A."/>
            <person name="Salamov A."/>
            <person name="Ahrendt S.R."/>
            <person name="Lipzen A."/>
            <person name="Sullivan W."/>
            <person name="Andreopoulos W.B."/>
            <person name="Clum A."/>
            <person name="Lindquist E."/>
            <person name="Daum C."/>
            <person name="Ramamoorthy G.K."/>
            <person name="Gryganskyi A."/>
            <person name="Culley D."/>
            <person name="Magnuson J.K."/>
            <person name="James T.Y."/>
            <person name="O'Malley M.A."/>
            <person name="Stajich J.E."/>
            <person name="Spatafora J.W."/>
            <person name="Visel A."/>
            <person name="Grigoriev I.V."/>
        </authorList>
    </citation>
    <scope>NUCLEOTIDE SEQUENCE [LARGE SCALE GENOMIC DNA]</scope>
    <source>
        <strain evidence="9 10">NRRL 1336</strain>
    </source>
</reference>
<dbReference type="Pfam" id="PF13414">
    <property type="entry name" value="TPR_11"/>
    <property type="match status" value="1"/>
</dbReference>
<keyword evidence="5 7" id="KW-0802">TPR repeat</keyword>
<dbReference type="EMBL" id="MCGE01000031">
    <property type="protein sequence ID" value="ORZ08413.1"/>
    <property type="molecule type" value="Genomic_DNA"/>
</dbReference>